<gene>
    <name evidence="17" type="ORF">CYLTODRAFT_426698</name>
</gene>
<name>A0A0D7AXN1_9AGAR</name>
<feature type="transmembrane region" description="Helical" evidence="15">
    <location>
        <begin position="372"/>
        <end position="392"/>
    </location>
</feature>
<keyword evidence="12 15" id="KW-1133">Transmembrane helix</keyword>
<dbReference type="EC" id="2.3.2.27" evidence="4"/>
<evidence type="ECO:0000256" key="4">
    <source>
        <dbReference type="ARBA" id="ARBA00012483"/>
    </source>
</evidence>
<evidence type="ECO:0000256" key="1">
    <source>
        <dbReference type="ARBA" id="ARBA00000900"/>
    </source>
</evidence>
<feature type="transmembrane region" description="Helical" evidence="15">
    <location>
        <begin position="399"/>
        <end position="415"/>
    </location>
</feature>
<dbReference type="InterPro" id="IPR050731">
    <property type="entry name" value="HRD1_E3_ubiq-ligases"/>
</dbReference>
<feature type="transmembrane region" description="Helical" evidence="15">
    <location>
        <begin position="473"/>
        <end position="491"/>
    </location>
</feature>
<comment type="catalytic activity">
    <reaction evidence="1">
        <text>S-ubiquitinyl-[E2 ubiquitin-conjugating enzyme]-L-cysteine + [acceptor protein]-L-lysine = [E2 ubiquitin-conjugating enzyme]-L-cysteine + N(6)-ubiquitinyl-[acceptor protein]-L-lysine.</text>
        <dbReference type="EC" id="2.3.2.27"/>
    </reaction>
</comment>
<keyword evidence="11" id="KW-0862">Zinc</keyword>
<organism evidence="17 18">
    <name type="scientific">Cylindrobasidium torrendii FP15055 ss-10</name>
    <dbReference type="NCBI Taxonomy" id="1314674"/>
    <lineage>
        <taxon>Eukaryota</taxon>
        <taxon>Fungi</taxon>
        <taxon>Dikarya</taxon>
        <taxon>Basidiomycota</taxon>
        <taxon>Agaricomycotina</taxon>
        <taxon>Agaricomycetes</taxon>
        <taxon>Agaricomycetidae</taxon>
        <taxon>Agaricales</taxon>
        <taxon>Marasmiineae</taxon>
        <taxon>Physalacriaceae</taxon>
        <taxon>Cylindrobasidium</taxon>
    </lineage>
</organism>
<dbReference type="Pfam" id="PF11145">
    <property type="entry name" value="DUF2921"/>
    <property type="match status" value="1"/>
</dbReference>
<keyword evidence="7" id="KW-0479">Metal-binding</keyword>
<keyword evidence="10" id="KW-0833">Ubl conjugation pathway</keyword>
<dbReference type="SMART" id="SM00184">
    <property type="entry name" value="RING"/>
    <property type="match status" value="1"/>
</dbReference>
<dbReference type="SUPFAM" id="SSF57850">
    <property type="entry name" value="RING/U-box"/>
    <property type="match status" value="1"/>
</dbReference>
<protein>
    <recommendedName>
        <fullName evidence="4">RING-type E3 ubiquitin transferase</fullName>
        <ecNumber evidence="4">2.3.2.27</ecNumber>
    </recommendedName>
</protein>
<evidence type="ECO:0000256" key="13">
    <source>
        <dbReference type="ARBA" id="ARBA00023136"/>
    </source>
</evidence>
<sequence length="637" mass="70986">MDDPEAGFAAADARQRRSGPGSFIFFMVILFLLTHHNGDEFLARHQYQHALESLDYQLSNFSAWMNGSHSNFTLEPRDALLEDIVHRFTPAHTSVDPAMSAYCTNITGVMRGETTFHNISLPFFENRAEPRTKAASHYVAGTDVTDMGDTGDKTVVGYNNSDLAHITGRLEVTDGWNGEDLNFEFEGVHFISNGSIYGFAEPYNRPIDLRLLPSLVPKDYMNDTAKMVQPILASRIKKLKQLIDEGVIEADDTTFDNRLTTCPFTVFAQLAPSHIPKFRMDALEEEMQHPTGAPVVKAPKMHLKGVLMSKECGLVLEIKDAKGQRSFTFYRKVTAYAGTAGVAYLILLYLLSKQMERSRTPAGLSRASRWMFFTQATIDAVSFAGHVTFAIIAEGKPSISLTAPAFLACTMFVAFDSSARLWLGMFVFLTLIVRVIPSPLLSLIFVASTYSLIWAPQIVRSVRRGRSSGLSKAYIAGTTAARLYIALYFLLCPDNVLEVESRPWAAYLALFVCAQALTVILQDTFGPAFFVPSRFAQPKMYDYHPILPVSDAEAPEQLGDCAICMDSIELNGKQKGDGPRTSLENVGEKWERRLEQAVGRKHYSLAPCSHLFHTECLEKWLAIKNICPQCRRPLPPL</sequence>
<keyword evidence="9 14" id="KW-0863">Zinc-finger</keyword>
<evidence type="ECO:0000256" key="2">
    <source>
        <dbReference type="ARBA" id="ARBA00004127"/>
    </source>
</evidence>
<dbReference type="PANTHER" id="PTHR22763">
    <property type="entry name" value="RING ZINC FINGER PROTEIN"/>
    <property type="match status" value="1"/>
</dbReference>
<dbReference type="GO" id="GO:0012505">
    <property type="term" value="C:endomembrane system"/>
    <property type="evidence" value="ECO:0007669"/>
    <property type="project" value="UniProtKB-SubCell"/>
</dbReference>
<evidence type="ECO:0000259" key="16">
    <source>
        <dbReference type="PROSITE" id="PS50089"/>
    </source>
</evidence>
<keyword evidence="6 15" id="KW-0812">Transmembrane</keyword>
<reference evidence="17 18" key="1">
    <citation type="journal article" date="2015" name="Fungal Genet. Biol.">
        <title>Evolution of novel wood decay mechanisms in Agaricales revealed by the genome sequences of Fistulina hepatica and Cylindrobasidium torrendii.</title>
        <authorList>
            <person name="Floudas D."/>
            <person name="Held B.W."/>
            <person name="Riley R."/>
            <person name="Nagy L.G."/>
            <person name="Koehler G."/>
            <person name="Ransdell A.S."/>
            <person name="Younus H."/>
            <person name="Chow J."/>
            <person name="Chiniquy J."/>
            <person name="Lipzen A."/>
            <person name="Tritt A."/>
            <person name="Sun H."/>
            <person name="Haridas S."/>
            <person name="LaButti K."/>
            <person name="Ohm R.A."/>
            <person name="Kues U."/>
            <person name="Blanchette R.A."/>
            <person name="Grigoriev I.V."/>
            <person name="Minto R.E."/>
            <person name="Hibbett D.S."/>
        </authorList>
    </citation>
    <scope>NUCLEOTIDE SEQUENCE [LARGE SCALE GENOMIC DNA]</scope>
    <source>
        <strain evidence="17 18">FP15055 ss-10</strain>
    </source>
</reference>
<keyword evidence="13 15" id="KW-0472">Membrane</keyword>
<evidence type="ECO:0000256" key="9">
    <source>
        <dbReference type="ARBA" id="ARBA00022771"/>
    </source>
</evidence>
<dbReference type="STRING" id="1314674.A0A0D7AXN1"/>
<evidence type="ECO:0000313" key="17">
    <source>
        <dbReference type="EMBL" id="KIY62720.1"/>
    </source>
</evidence>
<dbReference type="AlphaFoldDB" id="A0A0D7AXN1"/>
<feature type="transmembrane region" description="Helical" evidence="15">
    <location>
        <begin position="333"/>
        <end position="352"/>
    </location>
</feature>
<dbReference type="Pfam" id="PF13639">
    <property type="entry name" value="zf-RING_2"/>
    <property type="match status" value="1"/>
</dbReference>
<dbReference type="GO" id="GO:0061630">
    <property type="term" value="F:ubiquitin protein ligase activity"/>
    <property type="evidence" value="ECO:0007669"/>
    <property type="project" value="UniProtKB-EC"/>
</dbReference>
<evidence type="ECO:0000256" key="3">
    <source>
        <dbReference type="ARBA" id="ARBA00004906"/>
    </source>
</evidence>
<evidence type="ECO:0000256" key="5">
    <source>
        <dbReference type="ARBA" id="ARBA00022679"/>
    </source>
</evidence>
<evidence type="ECO:0000256" key="8">
    <source>
        <dbReference type="ARBA" id="ARBA00022729"/>
    </source>
</evidence>
<dbReference type="Gene3D" id="3.30.40.10">
    <property type="entry name" value="Zinc/RING finger domain, C3HC4 (zinc finger)"/>
    <property type="match status" value="1"/>
</dbReference>
<comment type="pathway">
    <text evidence="3">Protein modification; protein ubiquitination.</text>
</comment>
<feature type="transmembrane region" description="Helical" evidence="15">
    <location>
        <begin position="421"/>
        <end position="453"/>
    </location>
</feature>
<accession>A0A0D7AXN1</accession>
<evidence type="ECO:0000256" key="7">
    <source>
        <dbReference type="ARBA" id="ARBA00022723"/>
    </source>
</evidence>
<dbReference type="EMBL" id="KN880754">
    <property type="protein sequence ID" value="KIY62720.1"/>
    <property type="molecule type" value="Genomic_DNA"/>
</dbReference>
<keyword evidence="18" id="KW-1185">Reference proteome</keyword>
<feature type="transmembrane region" description="Helical" evidence="15">
    <location>
        <begin position="503"/>
        <end position="521"/>
    </location>
</feature>
<comment type="subcellular location">
    <subcellularLocation>
        <location evidence="2">Endomembrane system</location>
        <topology evidence="2">Multi-pass membrane protein</topology>
    </subcellularLocation>
</comment>
<dbReference type="Proteomes" id="UP000054007">
    <property type="component" value="Unassembled WGS sequence"/>
</dbReference>
<dbReference type="OrthoDB" id="9984778at2759"/>
<feature type="domain" description="RING-type" evidence="16">
    <location>
        <begin position="561"/>
        <end position="631"/>
    </location>
</feature>
<dbReference type="InterPro" id="IPR021319">
    <property type="entry name" value="DUF2921"/>
</dbReference>
<dbReference type="InterPro" id="IPR001841">
    <property type="entry name" value="Znf_RING"/>
</dbReference>
<dbReference type="GO" id="GO:0043161">
    <property type="term" value="P:proteasome-mediated ubiquitin-dependent protein catabolic process"/>
    <property type="evidence" value="ECO:0007669"/>
    <property type="project" value="TreeGrafter"/>
</dbReference>
<keyword evidence="5" id="KW-0808">Transferase</keyword>
<dbReference type="GO" id="GO:0008270">
    <property type="term" value="F:zinc ion binding"/>
    <property type="evidence" value="ECO:0007669"/>
    <property type="project" value="UniProtKB-KW"/>
</dbReference>
<keyword evidence="8" id="KW-0732">Signal</keyword>
<evidence type="ECO:0000256" key="11">
    <source>
        <dbReference type="ARBA" id="ARBA00022833"/>
    </source>
</evidence>
<evidence type="ECO:0000256" key="14">
    <source>
        <dbReference type="PROSITE-ProRule" id="PRU00175"/>
    </source>
</evidence>
<feature type="transmembrane region" description="Helical" evidence="15">
    <location>
        <begin position="20"/>
        <end position="38"/>
    </location>
</feature>
<evidence type="ECO:0000256" key="15">
    <source>
        <dbReference type="SAM" id="Phobius"/>
    </source>
</evidence>
<evidence type="ECO:0000256" key="6">
    <source>
        <dbReference type="ARBA" id="ARBA00022692"/>
    </source>
</evidence>
<dbReference type="PANTHER" id="PTHR22763:SF162">
    <property type="entry name" value="TRANSMEMBRANE E3 UBIQUITIN-PROTEIN LIGASE 1"/>
    <property type="match status" value="1"/>
</dbReference>
<evidence type="ECO:0000256" key="12">
    <source>
        <dbReference type="ARBA" id="ARBA00022989"/>
    </source>
</evidence>
<dbReference type="PROSITE" id="PS50089">
    <property type="entry name" value="ZF_RING_2"/>
    <property type="match status" value="1"/>
</dbReference>
<evidence type="ECO:0000256" key="10">
    <source>
        <dbReference type="ARBA" id="ARBA00022786"/>
    </source>
</evidence>
<proteinExistence type="predicted"/>
<dbReference type="InterPro" id="IPR013083">
    <property type="entry name" value="Znf_RING/FYVE/PHD"/>
</dbReference>
<evidence type="ECO:0000313" key="18">
    <source>
        <dbReference type="Proteomes" id="UP000054007"/>
    </source>
</evidence>